<feature type="non-terminal residue" evidence="1">
    <location>
        <position position="1"/>
    </location>
</feature>
<accession>A0AAV1DD90</accession>
<keyword evidence="2" id="KW-1185">Reference proteome</keyword>
<evidence type="ECO:0000313" key="1">
    <source>
        <dbReference type="EMBL" id="CAI9105839.1"/>
    </source>
</evidence>
<proteinExistence type="predicted"/>
<reference evidence="1" key="1">
    <citation type="submission" date="2023-03" db="EMBL/GenBank/DDBJ databases">
        <authorList>
            <person name="Julca I."/>
        </authorList>
    </citation>
    <scope>NUCLEOTIDE SEQUENCE</scope>
</reference>
<dbReference type="Proteomes" id="UP001161247">
    <property type="component" value="Chromosome 5"/>
</dbReference>
<gene>
    <name evidence="1" type="ORF">OLC1_LOCUS14447</name>
</gene>
<dbReference type="EMBL" id="OX459122">
    <property type="protein sequence ID" value="CAI9105839.1"/>
    <property type="molecule type" value="Genomic_DNA"/>
</dbReference>
<dbReference type="AlphaFoldDB" id="A0AAV1DD90"/>
<evidence type="ECO:0000313" key="2">
    <source>
        <dbReference type="Proteomes" id="UP001161247"/>
    </source>
</evidence>
<organism evidence="1 2">
    <name type="scientific">Oldenlandia corymbosa var. corymbosa</name>
    <dbReference type="NCBI Taxonomy" id="529605"/>
    <lineage>
        <taxon>Eukaryota</taxon>
        <taxon>Viridiplantae</taxon>
        <taxon>Streptophyta</taxon>
        <taxon>Embryophyta</taxon>
        <taxon>Tracheophyta</taxon>
        <taxon>Spermatophyta</taxon>
        <taxon>Magnoliopsida</taxon>
        <taxon>eudicotyledons</taxon>
        <taxon>Gunneridae</taxon>
        <taxon>Pentapetalae</taxon>
        <taxon>asterids</taxon>
        <taxon>lamiids</taxon>
        <taxon>Gentianales</taxon>
        <taxon>Rubiaceae</taxon>
        <taxon>Rubioideae</taxon>
        <taxon>Spermacoceae</taxon>
        <taxon>Hedyotis-Oldenlandia complex</taxon>
        <taxon>Oldenlandia</taxon>
    </lineage>
</organism>
<sequence length="70" mass="8161">KLASAVYEYFKEPIPPHLKIRIDVGEFILQLSVVENDEVIIYGDRFIDFTLSVRITKGSRLHLEFFDGYV</sequence>
<protein>
    <submittedName>
        <fullName evidence="1">OLC1v1004856C1</fullName>
    </submittedName>
</protein>
<feature type="non-terminal residue" evidence="1">
    <location>
        <position position="70"/>
    </location>
</feature>
<name>A0AAV1DD90_OLDCO</name>